<proteinExistence type="predicted"/>
<comment type="caution">
    <text evidence="1">The sequence shown here is derived from an EMBL/GenBank/DDBJ whole genome shotgun (WGS) entry which is preliminary data.</text>
</comment>
<dbReference type="Proteomes" id="UP000770717">
    <property type="component" value="Unassembled WGS sequence"/>
</dbReference>
<gene>
    <name evidence="1" type="ORF">GDO78_003406</name>
</gene>
<evidence type="ECO:0000313" key="1">
    <source>
        <dbReference type="EMBL" id="KAG9474923.1"/>
    </source>
</evidence>
<dbReference type="EMBL" id="WNTK01000012">
    <property type="protein sequence ID" value="KAG9474923.1"/>
    <property type="molecule type" value="Genomic_DNA"/>
</dbReference>
<name>A0A8J6ES75_ELECQ</name>
<sequence length="76" mass="8736">MNCTLCMDVPFITREAIHIWSDIHWSKMKHFPNLGNQCLHLAPSLLPAVVQYGRAANDSFKDNQANKKRRQEGVKD</sequence>
<dbReference type="AlphaFoldDB" id="A0A8J6ES75"/>
<organism evidence="1 2">
    <name type="scientific">Eleutherodactylus coqui</name>
    <name type="common">Puerto Rican coqui</name>
    <dbReference type="NCBI Taxonomy" id="57060"/>
    <lineage>
        <taxon>Eukaryota</taxon>
        <taxon>Metazoa</taxon>
        <taxon>Chordata</taxon>
        <taxon>Craniata</taxon>
        <taxon>Vertebrata</taxon>
        <taxon>Euteleostomi</taxon>
        <taxon>Amphibia</taxon>
        <taxon>Batrachia</taxon>
        <taxon>Anura</taxon>
        <taxon>Neobatrachia</taxon>
        <taxon>Hyloidea</taxon>
        <taxon>Eleutherodactylidae</taxon>
        <taxon>Eleutherodactylinae</taxon>
        <taxon>Eleutherodactylus</taxon>
        <taxon>Eleutherodactylus</taxon>
    </lineage>
</organism>
<accession>A0A8J6ES75</accession>
<evidence type="ECO:0000313" key="2">
    <source>
        <dbReference type="Proteomes" id="UP000770717"/>
    </source>
</evidence>
<reference evidence="1" key="1">
    <citation type="thesis" date="2020" institute="ProQuest LLC" country="789 East Eisenhower Parkway, Ann Arbor, MI, USA">
        <title>Comparative Genomics and Chromosome Evolution.</title>
        <authorList>
            <person name="Mudd A.B."/>
        </authorList>
    </citation>
    <scope>NUCLEOTIDE SEQUENCE</scope>
    <source>
        <strain evidence="1">HN-11 Male</strain>
        <tissue evidence="1">Kidney and liver</tissue>
    </source>
</reference>
<keyword evidence="2" id="KW-1185">Reference proteome</keyword>
<protein>
    <submittedName>
        <fullName evidence="1">Uncharacterized protein</fullName>
    </submittedName>
</protein>